<keyword evidence="9" id="KW-0418">Kinase</keyword>
<keyword evidence="6" id="KW-0808">Transferase</keyword>
<dbReference type="Gene3D" id="3.50.30.10">
    <property type="entry name" value="Phosphohistidine domain"/>
    <property type="match status" value="1"/>
</dbReference>
<organism evidence="15 16">
    <name type="scientific">Amylibacter marinus</name>
    <dbReference type="NCBI Taxonomy" id="1475483"/>
    <lineage>
        <taxon>Bacteria</taxon>
        <taxon>Pseudomonadati</taxon>
        <taxon>Pseudomonadota</taxon>
        <taxon>Alphaproteobacteria</taxon>
        <taxon>Rhodobacterales</taxon>
        <taxon>Paracoccaceae</taxon>
        <taxon>Amylibacter</taxon>
    </lineage>
</organism>
<dbReference type="InterPro" id="IPR015813">
    <property type="entry name" value="Pyrv/PenolPyrv_kinase-like_dom"/>
</dbReference>
<dbReference type="SUPFAM" id="SSF51621">
    <property type="entry name" value="Phosphoenolpyruvate/pyruvate domain"/>
    <property type="match status" value="1"/>
</dbReference>
<comment type="caution">
    <text evidence="15">The sequence shown here is derived from an EMBL/GenBank/DDBJ whole genome shotgun (WGS) entry which is preliminary data.</text>
</comment>
<keyword evidence="7" id="KW-0479">Metal-binding</keyword>
<evidence type="ECO:0000313" key="15">
    <source>
        <dbReference type="EMBL" id="GLQ34574.1"/>
    </source>
</evidence>
<dbReference type="NCBIfam" id="TIGR01828">
    <property type="entry name" value="pyru_phos_dikin"/>
    <property type="match status" value="1"/>
</dbReference>
<evidence type="ECO:0000313" key="16">
    <source>
        <dbReference type="Proteomes" id="UP001156694"/>
    </source>
</evidence>
<comment type="catalytic activity">
    <reaction evidence="12">
        <text>pyruvate + phosphate + ATP = phosphoenolpyruvate + AMP + diphosphate + H(+)</text>
        <dbReference type="Rhea" id="RHEA:10756"/>
        <dbReference type="ChEBI" id="CHEBI:15361"/>
        <dbReference type="ChEBI" id="CHEBI:15378"/>
        <dbReference type="ChEBI" id="CHEBI:30616"/>
        <dbReference type="ChEBI" id="CHEBI:33019"/>
        <dbReference type="ChEBI" id="CHEBI:43474"/>
        <dbReference type="ChEBI" id="CHEBI:58702"/>
        <dbReference type="ChEBI" id="CHEBI:456215"/>
        <dbReference type="EC" id="2.7.9.1"/>
    </reaction>
</comment>
<keyword evidence="11" id="KW-0460">Magnesium</keyword>
<dbReference type="PIRSF" id="PIRSF000853">
    <property type="entry name" value="PPDK"/>
    <property type="match status" value="1"/>
</dbReference>
<evidence type="ECO:0000256" key="1">
    <source>
        <dbReference type="ARBA" id="ARBA00001946"/>
    </source>
</evidence>
<evidence type="ECO:0000256" key="11">
    <source>
        <dbReference type="ARBA" id="ARBA00022842"/>
    </source>
</evidence>
<dbReference type="PANTHER" id="PTHR22931:SF9">
    <property type="entry name" value="PYRUVATE, PHOSPHATE DIKINASE 1, CHLOROPLASTIC"/>
    <property type="match status" value="1"/>
</dbReference>
<evidence type="ECO:0000259" key="13">
    <source>
        <dbReference type="Pfam" id="PF00391"/>
    </source>
</evidence>
<evidence type="ECO:0000256" key="9">
    <source>
        <dbReference type="ARBA" id="ARBA00022777"/>
    </source>
</evidence>
<dbReference type="PANTHER" id="PTHR22931">
    <property type="entry name" value="PHOSPHOENOLPYRUVATE DIKINASE-RELATED"/>
    <property type="match status" value="1"/>
</dbReference>
<proteinExistence type="inferred from homology"/>
<dbReference type="InterPro" id="IPR010121">
    <property type="entry name" value="Pyruvate_phosphate_dikinase"/>
</dbReference>
<evidence type="ECO:0000256" key="5">
    <source>
        <dbReference type="ARBA" id="ARBA00020138"/>
    </source>
</evidence>
<dbReference type="Gene3D" id="3.30.1490.20">
    <property type="entry name" value="ATP-grasp fold, A domain"/>
    <property type="match status" value="1"/>
</dbReference>
<comment type="similarity">
    <text evidence="3 12">Belongs to the PEP-utilizing enzyme family.</text>
</comment>
<gene>
    <name evidence="15" type="primary">ppdK</name>
    <name evidence="15" type="ORF">GCM10007939_08570</name>
</gene>
<feature type="domain" description="PEP-utilising enzyme C-terminal" evidence="14">
    <location>
        <begin position="530"/>
        <end position="879"/>
    </location>
</feature>
<reference evidence="16" key="1">
    <citation type="journal article" date="2019" name="Int. J. Syst. Evol. Microbiol.">
        <title>The Global Catalogue of Microorganisms (GCM) 10K type strain sequencing project: providing services to taxonomists for standard genome sequencing and annotation.</title>
        <authorList>
            <consortium name="The Broad Institute Genomics Platform"/>
            <consortium name="The Broad Institute Genome Sequencing Center for Infectious Disease"/>
            <person name="Wu L."/>
            <person name="Ma J."/>
        </authorList>
    </citation>
    <scope>NUCLEOTIDE SEQUENCE [LARGE SCALE GENOMIC DNA]</scope>
    <source>
        <strain evidence="16">NBRC 110140</strain>
    </source>
</reference>
<sequence length="887" mass="95845">MIFILLCSIDTQMRSLSQCVAYPPEAQMDGTQETYPDCVALSATAEVPVSVYGARAAAAVELLRANLPIPNGWAFAADTVRKFGRGEFPESWPVSTALKNGVMVSLRVSPINRDWGGPETLLNIGMNAARHKDLIDTLGQEAADAFYLRFVQGFAINVARLDAEDFDAILDRSKTDAGTDSATALAHSLAYYESEMDMPFPQDPEDQLRQALRSMANAWNGASGRILRAARGAPADAGLGLLVQEMVLGIGKGEFGSGIAQFVSPTTGTVNLSGRYLGQSQGRDAMDTTKTAQYLAQDKRGPSLEEACPESFMLLQRYGAQVREIYRDEMQVEFTVEDGQVWLLDATPAERNVRAAIAIAVNLVELGLISRDQALARVAPRNLSEVLHAQIDPKAAPKQLAMGIGASPGAASGKIVFSSPAAVAAQARGEASILVRVETSPDDIRGMHSANAILTERGGINSHAAVVARTLGLPCVVSAEDISVDKRSKTITLPDGQTLKEGTVITLDGSTGQIFWGAAGLVEPKFDGPFRQFLAWADEVREMGVRCNADTPQDVRMALAFGSDGIGLVRTEHMFYDPGRLTVMRELIFADKAEDRIDALNLLLPMQRGDFQEIFALMNGAQVCIRLLDPPLHEFLPTTRAQQKALADAMGIPSSKVSARIEELSEFNPMLGMRGVRLGITVPEIYDMQARAIFEAALEFTNATGRSITPEIMVPLVSANHEVELVKSRIDAIASAVQSERGVALDYKLGVMVETPRAALRARDIARSCEFMSFGTNDLTQMTYGLSRDDAGRFMREYVNLNVFPEDPFRSLDVDGVGELLLMAAERGRADKPDLLLGLCGEHGGDPESVKFCAEAGFDYVSCSPFSTPIARLAAAQAQLLKNVAKK</sequence>
<dbReference type="Gene3D" id="3.30.470.20">
    <property type="entry name" value="ATP-grasp fold, B domain"/>
    <property type="match status" value="1"/>
</dbReference>
<evidence type="ECO:0000256" key="10">
    <source>
        <dbReference type="ARBA" id="ARBA00022840"/>
    </source>
</evidence>
<dbReference type="InterPro" id="IPR013815">
    <property type="entry name" value="ATP_grasp_subdomain_1"/>
</dbReference>
<keyword evidence="16" id="KW-1185">Reference proteome</keyword>
<evidence type="ECO:0000256" key="12">
    <source>
        <dbReference type="PIRNR" id="PIRNR000853"/>
    </source>
</evidence>
<dbReference type="InterPro" id="IPR023151">
    <property type="entry name" value="PEP_util_CS"/>
</dbReference>
<accession>A0ABQ5VTU1</accession>
<name>A0ABQ5VTU1_9RHOB</name>
<dbReference type="Pfam" id="PF00391">
    <property type="entry name" value="PEP-utilizers"/>
    <property type="match status" value="1"/>
</dbReference>
<evidence type="ECO:0000256" key="8">
    <source>
        <dbReference type="ARBA" id="ARBA00022741"/>
    </source>
</evidence>
<dbReference type="Gene3D" id="3.20.20.60">
    <property type="entry name" value="Phosphoenolpyruvate-binding domains"/>
    <property type="match status" value="1"/>
</dbReference>
<dbReference type="InterPro" id="IPR018274">
    <property type="entry name" value="PEP_util_AS"/>
</dbReference>
<dbReference type="SUPFAM" id="SSF56059">
    <property type="entry name" value="Glutathione synthetase ATP-binding domain-like"/>
    <property type="match status" value="1"/>
</dbReference>
<protein>
    <recommendedName>
        <fullName evidence="5 12">Pyruvate, phosphate dikinase</fullName>
        <ecNumber evidence="4 12">2.7.9.1</ecNumber>
    </recommendedName>
</protein>
<dbReference type="EMBL" id="BSNN01000002">
    <property type="protein sequence ID" value="GLQ34574.1"/>
    <property type="molecule type" value="Genomic_DNA"/>
</dbReference>
<evidence type="ECO:0000256" key="6">
    <source>
        <dbReference type="ARBA" id="ARBA00022679"/>
    </source>
</evidence>
<evidence type="ECO:0000256" key="3">
    <source>
        <dbReference type="ARBA" id="ARBA00007837"/>
    </source>
</evidence>
<keyword evidence="10" id="KW-0067">ATP-binding</keyword>
<dbReference type="Pfam" id="PF02896">
    <property type="entry name" value="PEP-utilizers_C"/>
    <property type="match status" value="1"/>
</dbReference>
<comment type="function">
    <text evidence="2">Catalyzes the reversible phosphorylation of pyruvate and phosphate.</text>
</comment>
<keyword evidence="8" id="KW-0547">Nucleotide-binding</keyword>
<dbReference type="PROSITE" id="PS00742">
    <property type="entry name" value="PEP_ENZYMES_2"/>
    <property type="match status" value="1"/>
</dbReference>
<evidence type="ECO:0000256" key="4">
    <source>
        <dbReference type="ARBA" id="ARBA00011994"/>
    </source>
</evidence>
<dbReference type="Gene3D" id="1.10.189.10">
    <property type="entry name" value="Pyruvate Phosphate Dikinase, domain 2"/>
    <property type="match status" value="1"/>
</dbReference>
<evidence type="ECO:0000259" key="14">
    <source>
        <dbReference type="Pfam" id="PF02896"/>
    </source>
</evidence>
<evidence type="ECO:0000256" key="2">
    <source>
        <dbReference type="ARBA" id="ARBA00003144"/>
    </source>
</evidence>
<dbReference type="InterPro" id="IPR040442">
    <property type="entry name" value="Pyrv_kinase-like_dom_sf"/>
</dbReference>
<dbReference type="InterPro" id="IPR008279">
    <property type="entry name" value="PEP-util_enz_mobile_dom"/>
</dbReference>
<dbReference type="SUPFAM" id="SSF52009">
    <property type="entry name" value="Phosphohistidine domain"/>
    <property type="match status" value="1"/>
</dbReference>
<dbReference type="InterPro" id="IPR036637">
    <property type="entry name" value="Phosphohistidine_dom_sf"/>
</dbReference>
<comment type="cofactor">
    <cofactor evidence="1 12">
        <name>Mg(2+)</name>
        <dbReference type="ChEBI" id="CHEBI:18420"/>
    </cofactor>
</comment>
<feature type="domain" description="PEP-utilising enzyme mobile" evidence="13">
    <location>
        <begin position="431"/>
        <end position="512"/>
    </location>
</feature>
<dbReference type="EC" id="2.7.9.1" evidence="4 12"/>
<dbReference type="InterPro" id="IPR000121">
    <property type="entry name" value="PEP_util_C"/>
</dbReference>
<dbReference type="Proteomes" id="UP001156694">
    <property type="component" value="Unassembled WGS sequence"/>
</dbReference>
<evidence type="ECO:0000256" key="7">
    <source>
        <dbReference type="ARBA" id="ARBA00022723"/>
    </source>
</evidence>
<keyword evidence="15" id="KW-0670">Pyruvate</keyword>
<dbReference type="PROSITE" id="PS00370">
    <property type="entry name" value="PEP_ENZYMES_PHOS_SITE"/>
    <property type="match status" value="1"/>
</dbReference>